<dbReference type="RefSeq" id="WP_133125874.1">
    <property type="nucleotide sequence ID" value="NZ_NWTK01000017.1"/>
</dbReference>
<protein>
    <submittedName>
        <fullName evidence="1">Uncharacterized protein</fullName>
    </submittedName>
</protein>
<gene>
    <name evidence="1" type="ORF">COO20_21530</name>
</gene>
<accession>A0A2N3KIQ6</accession>
<proteinExistence type="predicted"/>
<dbReference type="EMBL" id="NWTK01000017">
    <property type="protein sequence ID" value="PKR50457.1"/>
    <property type="molecule type" value="Genomic_DNA"/>
</dbReference>
<evidence type="ECO:0000313" key="1">
    <source>
        <dbReference type="EMBL" id="PKR50457.1"/>
    </source>
</evidence>
<reference evidence="1 2" key="1">
    <citation type="submission" date="2017-09" db="EMBL/GenBank/DDBJ databases">
        <title>Biodiversity and function of Thalassospira species in the particle-attached aromatic-hydrocarbon-degrading consortia from the surface seawater of the South China Sea.</title>
        <authorList>
            <person name="Dong C."/>
            <person name="Liu R."/>
            <person name="Shao Z."/>
        </authorList>
    </citation>
    <scope>NUCLEOTIDE SEQUENCE [LARGE SCALE GENOMIC DNA]</scope>
    <source>
        <strain evidence="1 2">CSC1P2</strain>
    </source>
</reference>
<dbReference type="Proteomes" id="UP000233597">
    <property type="component" value="Unassembled WGS sequence"/>
</dbReference>
<dbReference type="OrthoDB" id="7593213at2"/>
<dbReference type="AlphaFoldDB" id="A0A2N3KIQ6"/>
<sequence length="270" mass="30819">MASEPKTNLREYCRSLLLKEKQDREDNNILPSECAIIDILLARQLEMACVYEELYGKLSGNELAIKMALSVIVSCATFWRPEHLKEVRERKKELCEVNQTIEKLASELAMELAHRSHLNEVARLWSDTTDDICELIERASCDNQHFQMFLKEDLMYLGSRFDTKYWPSLESIVMAISRDADGAEIITKDNLTAAALVSNRPSNADFLRALYRGFDNHFLSHGGGLPDGFRLSDAAMASVMNCALNLRPDQLIDAEYVKGLRQRDREKIKI</sequence>
<comment type="caution">
    <text evidence="1">The sequence shown here is derived from an EMBL/GenBank/DDBJ whole genome shotgun (WGS) entry which is preliminary data.</text>
</comment>
<name>A0A2N3KIQ6_9PROT</name>
<organism evidence="1 2">
    <name type="scientific">Thalassospira marina</name>
    <dbReference type="NCBI Taxonomy" id="2048283"/>
    <lineage>
        <taxon>Bacteria</taxon>
        <taxon>Pseudomonadati</taxon>
        <taxon>Pseudomonadota</taxon>
        <taxon>Alphaproteobacteria</taxon>
        <taxon>Rhodospirillales</taxon>
        <taxon>Thalassospiraceae</taxon>
        <taxon>Thalassospira</taxon>
    </lineage>
</organism>
<evidence type="ECO:0000313" key="2">
    <source>
        <dbReference type="Proteomes" id="UP000233597"/>
    </source>
</evidence>